<organism evidence="3 4">
    <name type="scientific">Phreatobacter cathodiphilus</name>
    <dbReference type="NCBI Taxonomy" id="1868589"/>
    <lineage>
        <taxon>Bacteria</taxon>
        <taxon>Pseudomonadati</taxon>
        <taxon>Pseudomonadota</taxon>
        <taxon>Alphaproteobacteria</taxon>
        <taxon>Hyphomicrobiales</taxon>
        <taxon>Phreatobacteraceae</taxon>
        <taxon>Phreatobacter</taxon>
    </lineage>
</organism>
<dbReference type="AlphaFoldDB" id="A0A2S0N721"/>
<dbReference type="InterPro" id="IPR024455">
    <property type="entry name" value="Phage_capsid"/>
</dbReference>
<dbReference type="Gene3D" id="3.30.2400.10">
    <property type="entry name" value="Major capsid protein gp5"/>
    <property type="match status" value="1"/>
</dbReference>
<dbReference type="RefSeq" id="WP_106747246.1">
    <property type="nucleotide sequence ID" value="NZ_CP027668.1"/>
</dbReference>
<dbReference type="InterPro" id="IPR054612">
    <property type="entry name" value="Phage_capsid-like_C"/>
</dbReference>
<evidence type="ECO:0000313" key="3">
    <source>
        <dbReference type="EMBL" id="AVO43916.1"/>
    </source>
</evidence>
<dbReference type="KEGG" id="phr:C6569_01875"/>
<evidence type="ECO:0000313" key="4">
    <source>
        <dbReference type="Proteomes" id="UP000237889"/>
    </source>
</evidence>
<dbReference type="Pfam" id="PF05065">
    <property type="entry name" value="Phage_capsid"/>
    <property type="match status" value="1"/>
</dbReference>
<feature type="domain" description="Phage capsid-like C-terminal" evidence="2">
    <location>
        <begin position="104"/>
        <end position="378"/>
    </location>
</feature>
<sequence length="381" mass="41522">MTAHVRAFEGAIELKDDGDTPDAIAKALANFNQTVDDRLKAVETKTADRLDKVEAKLNRPAVHTKGQDETDVETKAFNRFVRAGVERMQPDEVKSLRVASDAAGGFLAPEAFGNELIKLLREFSPIRNYARVITVGASSIKYPRRTASTAATWVDETADRTGSEPAFEQLEIAPYELATFVDVSQQLLEDNAYNLESELASDLAESFGITESLAFVKGNGTGKPRGIMAATGITEVKTGNAAAFPASNPADVLIGMFHKLANPHAQNAVWMMNRNTLGTVRTWKDANGRYLVMEPISNGAPTTLLGRPIVEAVDMDDIAANAFPILFGDLQGYRIVDRVSLSMLRDPYSLATKGQVRFHARKRVGGDLTHPDRFVKLKVAA</sequence>
<gene>
    <name evidence="3" type="ORF">C6569_01875</name>
</gene>
<dbReference type="NCBIfam" id="TIGR01554">
    <property type="entry name" value="major_cap_HK97"/>
    <property type="match status" value="1"/>
</dbReference>
<protein>
    <submittedName>
        <fullName evidence="3">Phage major capsid protein</fullName>
    </submittedName>
</protein>
<dbReference type="SUPFAM" id="SSF56563">
    <property type="entry name" value="Major capsid protein gp5"/>
    <property type="match status" value="1"/>
</dbReference>
<evidence type="ECO:0000259" key="2">
    <source>
        <dbReference type="Pfam" id="PF05065"/>
    </source>
</evidence>
<proteinExistence type="predicted"/>
<comment type="subcellular location">
    <subcellularLocation>
        <location evidence="1">Virion</location>
    </subcellularLocation>
</comment>
<evidence type="ECO:0000256" key="1">
    <source>
        <dbReference type="ARBA" id="ARBA00004328"/>
    </source>
</evidence>
<dbReference type="Gene3D" id="3.30.2320.10">
    <property type="entry name" value="hypothetical protein PF0899 domain"/>
    <property type="match status" value="1"/>
</dbReference>
<dbReference type="OrthoDB" id="9786516at2"/>
<accession>A0A2S0N721</accession>
<dbReference type="EMBL" id="CP027668">
    <property type="protein sequence ID" value="AVO43916.1"/>
    <property type="molecule type" value="Genomic_DNA"/>
</dbReference>
<reference evidence="3 4" key="1">
    <citation type="submission" date="2018-03" db="EMBL/GenBank/DDBJ databases">
        <title>Genome sequencing of Phreatobacter sp.</title>
        <authorList>
            <person name="Kim S.-J."/>
            <person name="Heo J."/>
            <person name="Kwon S.-W."/>
        </authorList>
    </citation>
    <scope>NUCLEOTIDE SEQUENCE [LARGE SCALE GENOMIC DNA]</scope>
    <source>
        <strain evidence="3 4">S-12</strain>
    </source>
</reference>
<keyword evidence="4" id="KW-1185">Reference proteome</keyword>
<name>A0A2S0N721_9HYPH</name>
<dbReference type="Proteomes" id="UP000237889">
    <property type="component" value="Chromosome"/>
</dbReference>